<feature type="coiled-coil region" evidence="1">
    <location>
        <begin position="1"/>
        <end position="32"/>
    </location>
</feature>
<name>A0A0M3JZD2_ANISI</name>
<dbReference type="Proteomes" id="UP000267096">
    <property type="component" value="Unassembled WGS sequence"/>
</dbReference>
<accession>A0A0M3JZD2</accession>
<keyword evidence="1" id="KW-0175">Coiled coil</keyword>
<evidence type="ECO:0000256" key="1">
    <source>
        <dbReference type="SAM" id="Coils"/>
    </source>
</evidence>
<keyword evidence="4" id="KW-1185">Reference proteome</keyword>
<gene>
    <name evidence="3" type="ORF">ASIM_LOCUS13283</name>
</gene>
<organism evidence="5">
    <name type="scientific">Anisakis simplex</name>
    <name type="common">Herring worm</name>
    <dbReference type="NCBI Taxonomy" id="6269"/>
    <lineage>
        <taxon>Eukaryota</taxon>
        <taxon>Metazoa</taxon>
        <taxon>Ecdysozoa</taxon>
        <taxon>Nematoda</taxon>
        <taxon>Chromadorea</taxon>
        <taxon>Rhabditida</taxon>
        <taxon>Spirurina</taxon>
        <taxon>Ascaridomorpha</taxon>
        <taxon>Ascaridoidea</taxon>
        <taxon>Anisakidae</taxon>
        <taxon>Anisakis</taxon>
        <taxon>Anisakis simplex complex</taxon>
    </lineage>
</organism>
<protein>
    <submittedName>
        <fullName evidence="5">Transcriptional regulator</fullName>
    </submittedName>
</protein>
<evidence type="ECO:0000256" key="2">
    <source>
        <dbReference type="SAM" id="MobiDB-lite"/>
    </source>
</evidence>
<sequence>MRGLRRQVKKLTEQKEEERETCNAAVQKAMAESCQKMVNALRAQQCSPNTNPNSNSDHKKKYGRVNFFASPQNDNVAGNPASYNHGNPMQPVGSHNGAGSPASYNHGNPMQPVGSHNGAGSPTSYNNGAIFAEPAVKATEPWYPPLLIPLFRFFNAELSRHKYAVSESRFKELQQRGYVRESSLGRLIPEADVTTPAIWESCPQLVKLIYVFQAESDDTILVDAAESDKLKKLDYVEMGVLGYCVLAPSKNETVCGANQPITRMYSDTFGYFYRNSFCPLTYPFNCALYFSLDMFLIDSHQ</sequence>
<evidence type="ECO:0000313" key="5">
    <source>
        <dbReference type="WBParaSite" id="ASIM_0001385501-mRNA-1"/>
    </source>
</evidence>
<evidence type="ECO:0000313" key="3">
    <source>
        <dbReference type="EMBL" id="VDK49345.1"/>
    </source>
</evidence>
<reference evidence="5" key="1">
    <citation type="submission" date="2016-04" db="UniProtKB">
        <authorList>
            <consortium name="WormBaseParasite"/>
        </authorList>
    </citation>
    <scope>IDENTIFICATION</scope>
</reference>
<feature type="region of interest" description="Disordered" evidence="2">
    <location>
        <begin position="69"/>
        <end position="120"/>
    </location>
</feature>
<feature type="compositionally biased region" description="Polar residues" evidence="2">
    <location>
        <begin position="69"/>
        <end position="87"/>
    </location>
</feature>
<proteinExistence type="predicted"/>
<dbReference type="AlphaFoldDB" id="A0A0M3JZD2"/>
<dbReference type="WBParaSite" id="ASIM_0001385501-mRNA-1">
    <property type="protein sequence ID" value="ASIM_0001385501-mRNA-1"/>
    <property type="gene ID" value="ASIM_0001385501"/>
</dbReference>
<reference evidence="3 4" key="2">
    <citation type="submission" date="2018-11" db="EMBL/GenBank/DDBJ databases">
        <authorList>
            <consortium name="Pathogen Informatics"/>
        </authorList>
    </citation>
    <scope>NUCLEOTIDE SEQUENCE [LARGE SCALE GENOMIC DNA]</scope>
</reference>
<dbReference type="EMBL" id="UYRR01031354">
    <property type="protein sequence ID" value="VDK49345.1"/>
    <property type="molecule type" value="Genomic_DNA"/>
</dbReference>
<evidence type="ECO:0000313" key="4">
    <source>
        <dbReference type="Proteomes" id="UP000267096"/>
    </source>
</evidence>